<name>S6AI01_SULDS</name>
<feature type="domain" description="CoA-binding" evidence="1">
    <location>
        <begin position="14"/>
        <end position="107"/>
    </location>
</feature>
<evidence type="ECO:0000259" key="1">
    <source>
        <dbReference type="SMART" id="SM00881"/>
    </source>
</evidence>
<dbReference type="HOGENOM" id="CLU_112567_0_0_4"/>
<dbReference type="SMART" id="SM00881">
    <property type="entry name" value="CoA_binding"/>
    <property type="match status" value="1"/>
</dbReference>
<dbReference type="InterPro" id="IPR036291">
    <property type="entry name" value="NAD(P)-bd_dom_sf"/>
</dbReference>
<proteinExistence type="predicted"/>
<evidence type="ECO:0000313" key="3">
    <source>
        <dbReference type="Proteomes" id="UP000015559"/>
    </source>
</evidence>
<protein>
    <recommendedName>
        <fullName evidence="1">CoA-binding domain-containing protein</fullName>
    </recommendedName>
</protein>
<dbReference type="Proteomes" id="UP000015559">
    <property type="component" value="Chromosome"/>
</dbReference>
<dbReference type="InterPro" id="IPR003781">
    <property type="entry name" value="CoA-bd"/>
</dbReference>
<dbReference type="PANTHER" id="PTHR33303:SF2">
    <property type="entry name" value="COA-BINDING DOMAIN-CONTAINING PROTEIN"/>
    <property type="match status" value="1"/>
</dbReference>
<dbReference type="KEGG" id="sdr:SCD_n00310"/>
<organism evidence="2 3">
    <name type="scientific">Sulfuricella denitrificans (strain DSM 22764 / NBRC 105220 / skB26)</name>
    <dbReference type="NCBI Taxonomy" id="1163617"/>
    <lineage>
        <taxon>Bacteria</taxon>
        <taxon>Pseudomonadati</taxon>
        <taxon>Pseudomonadota</taxon>
        <taxon>Betaproteobacteria</taxon>
        <taxon>Nitrosomonadales</taxon>
        <taxon>Sulfuricellaceae</taxon>
        <taxon>Sulfuricella</taxon>
    </lineage>
</organism>
<dbReference type="PANTHER" id="PTHR33303">
    <property type="entry name" value="CYTOPLASMIC PROTEIN-RELATED"/>
    <property type="match status" value="1"/>
</dbReference>
<dbReference type="SUPFAM" id="SSF51735">
    <property type="entry name" value="NAD(P)-binding Rossmann-fold domains"/>
    <property type="match status" value="1"/>
</dbReference>
<dbReference type="eggNOG" id="COG1832">
    <property type="taxonomic scope" value="Bacteria"/>
</dbReference>
<sequence length="138" mass="15082">MSFQNPDDESIRTLLKKVKNIAVLGLSPKPDRPSYFVAKAMQGFGFSIIPVRPAIAEVLGQKAYASLRDVTGSIDLVDVFRAAEYLDAIVDDCIALQLPAIWIQEGIVNEAAAERARAAGMTVVMDRCIYKDYVALCS</sequence>
<evidence type="ECO:0000313" key="2">
    <source>
        <dbReference type="EMBL" id="BAN34159.1"/>
    </source>
</evidence>
<dbReference type="RefSeq" id="WP_009206896.1">
    <property type="nucleotide sequence ID" value="NC_022357.1"/>
</dbReference>
<dbReference type="Gene3D" id="3.40.50.720">
    <property type="entry name" value="NAD(P)-binding Rossmann-like Domain"/>
    <property type="match status" value="1"/>
</dbReference>
<keyword evidence="3" id="KW-1185">Reference proteome</keyword>
<gene>
    <name evidence="2" type="ORF">SCD_n00310</name>
</gene>
<dbReference type="STRING" id="1163617.SCD_n00310"/>
<dbReference type="EMBL" id="AP013066">
    <property type="protein sequence ID" value="BAN34159.1"/>
    <property type="molecule type" value="Genomic_DNA"/>
</dbReference>
<dbReference type="AlphaFoldDB" id="S6AI01"/>
<accession>S6AI01</accession>
<dbReference type="Pfam" id="PF13380">
    <property type="entry name" value="CoA_binding_2"/>
    <property type="match status" value="1"/>
</dbReference>
<reference evidence="2 3" key="1">
    <citation type="journal article" date="2012" name="Appl. Environ. Microbiol.">
        <title>Draft genome sequence of a psychrotolerant sulfur-oxidizing bacterium, Sulfuricella denitrificans skB26, and proteomic insights into cold adaptation.</title>
        <authorList>
            <person name="Watanabe T."/>
            <person name="Kojima H."/>
            <person name="Fukui M."/>
        </authorList>
    </citation>
    <scope>NUCLEOTIDE SEQUENCE [LARGE SCALE GENOMIC DNA]</scope>
    <source>
        <strain evidence="3">skB26</strain>
    </source>
</reference>